<evidence type="ECO:0000256" key="1">
    <source>
        <dbReference type="ARBA" id="ARBA00022801"/>
    </source>
</evidence>
<dbReference type="Gene3D" id="3.90.190.10">
    <property type="entry name" value="Protein tyrosine phosphatase superfamily"/>
    <property type="match status" value="1"/>
</dbReference>
<dbReference type="SUPFAM" id="SSF48452">
    <property type="entry name" value="TPR-like"/>
    <property type="match status" value="1"/>
</dbReference>
<dbReference type="GO" id="GO:0004725">
    <property type="term" value="F:protein tyrosine phosphatase activity"/>
    <property type="evidence" value="ECO:0007669"/>
    <property type="project" value="InterPro"/>
</dbReference>
<dbReference type="Gene3D" id="1.25.40.10">
    <property type="entry name" value="Tetratricopeptide repeat domain"/>
    <property type="match status" value="1"/>
</dbReference>
<organism evidence="4 5">
    <name type="scientific">Pseudogymnoascus verrucosus</name>
    <dbReference type="NCBI Taxonomy" id="342668"/>
    <lineage>
        <taxon>Eukaryota</taxon>
        <taxon>Fungi</taxon>
        <taxon>Dikarya</taxon>
        <taxon>Ascomycota</taxon>
        <taxon>Pezizomycotina</taxon>
        <taxon>Leotiomycetes</taxon>
        <taxon>Thelebolales</taxon>
        <taxon>Thelebolaceae</taxon>
        <taxon>Pseudogymnoascus</taxon>
    </lineage>
</organism>
<dbReference type="CDD" id="cd14504">
    <property type="entry name" value="DUSP23"/>
    <property type="match status" value="1"/>
</dbReference>
<protein>
    <recommendedName>
        <fullName evidence="6">Tyrosine specific protein phosphatases domain-containing protein</fullName>
    </recommendedName>
</protein>
<dbReference type="OrthoDB" id="432447at2759"/>
<name>A0A1B8G876_9PEZI</name>
<evidence type="ECO:0000259" key="3">
    <source>
        <dbReference type="PROSITE" id="PS50056"/>
    </source>
</evidence>
<evidence type="ECO:0000313" key="5">
    <source>
        <dbReference type="Proteomes" id="UP000091956"/>
    </source>
</evidence>
<dbReference type="PANTHER" id="PTHR43883">
    <property type="entry name" value="SLR0207 PROTEIN"/>
    <property type="match status" value="1"/>
</dbReference>
<dbReference type="STRING" id="342668.A0A1B8G876"/>
<dbReference type="InterPro" id="IPR011990">
    <property type="entry name" value="TPR-like_helical_dom_sf"/>
</dbReference>
<dbReference type="InterPro" id="IPR057023">
    <property type="entry name" value="PTP-SAK"/>
</dbReference>
<dbReference type="EMBL" id="KV460275">
    <property type="protein sequence ID" value="OBT92021.1"/>
    <property type="molecule type" value="Genomic_DNA"/>
</dbReference>
<dbReference type="PROSITE" id="PS50055">
    <property type="entry name" value="TYR_PHOSPHATASE_PTP"/>
    <property type="match status" value="1"/>
</dbReference>
<dbReference type="RefSeq" id="XP_018125754.1">
    <property type="nucleotide sequence ID" value="XM_018279691.2"/>
</dbReference>
<dbReference type="SUPFAM" id="SSF56091">
    <property type="entry name" value="DNA ligase/mRNA capping enzyme, catalytic domain"/>
    <property type="match status" value="1"/>
</dbReference>
<dbReference type="SUPFAM" id="SSF52799">
    <property type="entry name" value="(Phosphotyrosine protein) phosphatases II"/>
    <property type="match status" value="1"/>
</dbReference>
<dbReference type="SMART" id="SM00404">
    <property type="entry name" value="PTPc_motif"/>
    <property type="match status" value="1"/>
</dbReference>
<evidence type="ECO:0000259" key="2">
    <source>
        <dbReference type="PROSITE" id="PS50055"/>
    </source>
</evidence>
<keyword evidence="1" id="KW-0378">Hydrolase</keyword>
<dbReference type="Pfam" id="PF22547">
    <property type="entry name" value="2H-SAK"/>
    <property type="match status" value="1"/>
</dbReference>
<feature type="domain" description="Tyrosine-protein phosphatase" evidence="2">
    <location>
        <begin position="112"/>
        <end position="456"/>
    </location>
</feature>
<dbReference type="PRINTS" id="PR00700">
    <property type="entry name" value="PRTYPHPHTASE"/>
</dbReference>
<dbReference type="PANTHER" id="PTHR43883:SF1">
    <property type="entry name" value="GLUCONOKINASE"/>
    <property type="match status" value="1"/>
</dbReference>
<dbReference type="InterPro" id="IPR029021">
    <property type="entry name" value="Prot-tyrosine_phosphatase-like"/>
</dbReference>
<dbReference type="InterPro" id="IPR054498">
    <property type="entry name" value="2H-SAK"/>
</dbReference>
<dbReference type="Pfam" id="PF22784">
    <property type="entry name" value="PTP-SAK"/>
    <property type="match status" value="1"/>
</dbReference>
<proteinExistence type="predicted"/>
<dbReference type="InterPro" id="IPR027417">
    <property type="entry name" value="P-loop_NTPase"/>
</dbReference>
<reference evidence="5" key="2">
    <citation type="journal article" date="2018" name="Nat. Commun.">
        <title>Extreme sensitivity to ultraviolet light in the fungal pathogen causing white-nose syndrome of bats.</title>
        <authorList>
            <person name="Palmer J.M."/>
            <person name="Drees K.P."/>
            <person name="Foster J.T."/>
            <person name="Lindner D.L."/>
        </authorList>
    </citation>
    <scope>NUCLEOTIDE SEQUENCE [LARGE SCALE GENOMIC DNA]</scope>
    <source>
        <strain evidence="5">UAMH 10579</strain>
    </source>
</reference>
<dbReference type="InterPro" id="IPR003595">
    <property type="entry name" value="Tyr_Pase_cat"/>
</dbReference>
<gene>
    <name evidence="4" type="ORF">VE01_10288</name>
</gene>
<dbReference type="AlphaFoldDB" id="A0A1B8G876"/>
<dbReference type="Gene3D" id="3.40.50.300">
    <property type="entry name" value="P-loop containing nucleotide triphosphate hydrolases"/>
    <property type="match status" value="1"/>
</dbReference>
<dbReference type="InterPro" id="IPR000387">
    <property type="entry name" value="Tyr_Pase_dom"/>
</dbReference>
<dbReference type="Pfam" id="PF13671">
    <property type="entry name" value="AAA_33"/>
    <property type="match status" value="1"/>
</dbReference>
<dbReference type="Pfam" id="PF09414">
    <property type="entry name" value="RNA_ligase"/>
    <property type="match status" value="1"/>
</dbReference>
<dbReference type="GeneID" id="28843674"/>
<evidence type="ECO:0000313" key="4">
    <source>
        <dbReference type="EMBL" id="OBT92021.1"/>
    </source>
</evidence>
<sequence>MATIQEARGSVSLIGEAIDILATSAIPDLKRKVRDFQIQTTPFHITLVTKDEKRNLSPAALASLVKFTAASASEIGIFHHLGTACIKRGGSDVAFIVVIWVSGQQIRKRLGLPHKDFHITLSANDNHNIDKSIACLRVGEFDVQNASLECLDHLTFTLHNAGRYLDAKAYSQEILLRDPESSKGWLRLADAALQLGEFKVSMLAYAQAWKASENDKMSAYTVKMLHKCSTDTEWGHLLQEEELTQLESVSKQIRQRLLTPWPNNLRESIADMGVPPSLCLEPRRHLSIPDSIGVFSLPRFFRWLVPFKIAVMSTPRNGRDIRALSSDGIGIKTVLTLTEEEPLDQSWFNTRIKNVFLPIRNYYPPSIEQMDIAMRILTDEESLPVLIHCGGGKGRAGSIAACYMAACGFTKPNLQSDDWQPAMSAQDSISKLRAIRPGSIETEQQEVFISKWVSVLWKRQSLFPTAVPEPPACPLDITGQLDGSVDFLMLVGIPGSGKSWVAKSLLARDPRWTYVSQDESSRSACETAVSRTKGKLILDRCNTSAADRKFWLQLADAKNAVCVLFDYDTELCVSRAQQRADHPTLPPGSRVLNAVKQMTEQFSAPEFKEGFKAVLTVKSFAASDDLISQLSPTIGLLKFPRTAHLIDLGAIGSDDILLPSAPALSPGCTVVITEKVDGANMGFSLSSDRQLLVQNRSHFVNSSSHSQFKKLDSWMARHREELFGLLNQDKYFPQRYILYGEWMHAVHSVSYNSLPDRFLAFDLFDRGEGKFVNRETLETLLSGTEIHITRVMEKRDTIPTDIELRALVQRQSAFAEGRVEGVVVKIEDKNWVKWRGKVVRGDFLAGNQHWSKNIMQENGILVTNMEELDIAS</sequence>
<dbReference type="Gene3D" id="3.30.470.30">
    <property type="entry name" value="DNA ligase/mRNA capping enzyme"/>
    <property type="match status" value="1"/>
</dbReference>
<dbReference type="SUPFAM" id="SSF52540">
    <property type="entry name" value="P-loop containing nucleoside triphosphate hydrolases"/>
    <property type="match status" value="1"/>
</dbReference>
<feature type="domain" description="Tyrosine specific protein phosphatases" evidence="3">
    <location>
        <begin position="370"/>
        <end position="447"/>
    </location>
</feature>
<reference evidence="4 5" key="1">
    <citation type="submission" date="2016-03" db="EMBL/GenBank/DDBJ databases">
        <title>Comparative genomics of Pseudogymnoascus destructans, the fungus causing white-nose syndrome of bats.</title>
        <authorList>
            <person name="Palmer J.M."/>
            <person name="Drees K.P."/>
            <person name="Foster J.T."/>
            <person name="Lindner D.L."/>
        </authorList>
    </citation>
    <scope>NUCLEOTIDE SEQUENCE [LARGE SCALE GENOMIC DNA]</scope>
    <source>
        <strain evidence="4 5">UAMH 10579</strain>
    </source>
</reference>
<dbReference type="InterPro" id="IPR000242">
    <property type="entry name" value="PTP_cat"/>
</dbReference>
<dbReference type="PROSITE" id="PS50056">
    <property type="entry name" value="TYR_PHOSPHATASE_2"/>
    <property type="match status" value="1"/>
</dbReference>
<evidence type="ECO:0008006" key="6">
    <source>
        <dbReference type="Google" id="ProtNLM"/>
    </source>
</evidence>
<dbReference type="InterPro" id="IPR021122">
    <property type="entry name" value="RNA_ligase_dom_REL/Rnl2"/>
</dbReference>
<keyword evidence="5" id="KW-1185">Reference proteome</keyword>
<accession>A0A1B8G876</accession>
<dbReference type="InterPro" id="IPR052732">
    <property type="entry name" value="Cell-binding_unc_protein"/>
</dbReference>
<dbReference type="Proteomes" id="UP000091956">
    <property type="component" value="Unassembled WGS sequence"/>
</dbReference>